<proteinExistence type="predicted"/>
<comment type="caution">
    <text evidence="2">The sequence shown here is derived from an EMBL/GenBank/DDBJ whole genome shotgun (WGS) entry which is preliminary data.</text>
</comment>
<dbReference type="AlphaFoldDB" id="A0A811JUL9"/>
<protein>
    <submittedName>
        <fullName evidence="2">Uncharacterized protein</fullName>
    </submittedName>
</protein>
<dbReference type="EMBL" id="CAJFDH010000001">
    <property type="protein sequence ID" value="CAD5207098.1"/>
    <property type="molecule type" value="Genomic_DNA"/>
</dbReference>
<dbReference type="EMBL" id="CAJFCW020000001">
    <property type="protein sequence ID" value="CAG9084329.1"/>
    <property type="molecule type" value="Genomic_DNA"/>
</dbReference>
<dbReference type="Proteomes" id="UP000614601">
    <property type="component" value="Unassembled WGS sequence"/>
</dbReference>
<feature type="compositionally biased region" description="Basic and acidic residues" evidence="1">
    <location>
        <begin position="25"/>
        <end position="40"/>
    </location>
</feature>
<name>A0A811JUL9_9BILA</name>
<feature type="compositionally biased region" description="Low complexity" evidence="1">
    <location>
        <begin position="54"/>
        <end position="71"/>
    </location>
</feature>
<dbReference type="Proteomes" id="UP000783686">
    <property type="component" value="Unassembled WGS sequence"/>
</dbReference>
<evidence type="ECO:0000313" key="3">
    <source>
        <dbReference type="Proteomes" id="UP000614601"/>
    </source>
</evidence>
<organism evidence="2 3">
    <name type="scientific">Bursaphelenchus okinawaensis</name>
    <dbReference type="NCBI Taxonomy" id="465554"/>
    <lineage>
        <taxon>Eukaryota</taxon>
        <taxon>Metazoa</taxon>
        <taxon>Ecdysozoa</taxon>
        <taxon>Nematoda</taxon>
        <taxon>Chromadorea</taxon>
        <taxon>Rhabditida</taxon>
        <taxon>Tylenchina</taxon>
        <taxon>Tylenchomorpha</taxon>
        <taxon>Aphelenchoidea</taxon>
        <taxon>Aphelenchoididae</taxon>
        <taxon>Bursaphelenchus</taxon>
    </lineage>
</organism>
<feature type="region of interest" description="Disordered" evidence="1">
    <location>
        <begin position="1"/>
        <end position="130"/>
    </location>
</feature>
<gene>
    <name evidence="2" type="ORF">BOKJ2_LOCUS1782</name>
</gene>
<evidence type="ECO:0000313" key="2">
    <source>
        <dbReference type="EMBL" id="CAD5207098.1"/>
    </source>
</evidence>
<reference evidence="2" key="1">
    <citation type="submission" date="2020-09" db="EMBL/GenBank/DDBJ databases">
        <authorList>
            <person name="Kikuchi T."/>
        </authorList>
    </citation>
    <scope>NUCLEOTIDE SEQUENCE</scope>
    <source>
        <strain evidence="2">SH1</strain>
    </source>
</reference>
<accession>A0A811JUL9</accession>
<feature type="compositionally biased region" description="Low complexity" evidence="1">
    <location>
        <begin position="13"/>
        <end position="24"/>
    </location>
</feature>
<evidence type="ECO:0000256" key="1">
    <source>
        <dbReference type="SAM" id="MobiDB-lite"/>
    </source>
</evidence>
<feature type="compositionally biased region" description="Basic and acidic residues" evidence="1">
    <location>
        <begin position="112"/>
        <end position="123"/>
    </location>
</feature>
<feature type="compositionally biased region" description="Polar residues" evidence="1">
    <location>
        <begin position="1"/>
        <end position="11"/>
    </location>
</feature>
<sequence length="130" mass="14338">MAPLNATQNNGMAPARPQRPVPRAAGKDMKLLINLKERVEAAQQSPERPRRPIPTESSPPMSSGPTTTQSTNSVPVRPTRPSQSRGKDINRLKAMKASKSDSKPHQGKKRKHDGDSDSQEQPKKNRTSRK</sequence>
<keyword evidence="3" id="KW-1185">Reference proteome</keyword>